<accession>A0A291QF58</accession>
<dbReference type="CDD" id="cd16936">
    <property type="entry name" value="HATPase_RsbW-like"/>
    <property type="match status" value="1"/>
</dbReference>
<evidence type="ECO:0000313" key="3">
    <source>
        <dbReference type="EMBL" id="ATL30093.1"/>
    </source>
</evidence>
<evidence type="ECO:0000256" key="1">
    <source>
        <dbReference type="ARBA" id="ARBA00022527"/>
    </source>
</evidence>
<dbReference type="InterPro" id="IPR036890">
    <property type="entry name" value="HATPase_C_sf"/>
</dbReference>
<dbReference type="RefSeq" id="WP_098244454.1">
    <property type="nucleotide sequence ID" value="NZ_CP022685.1"/>
</dbReference>
<dbReference type="KEGG" id="sfk:KY5_5075"/>
<feature type="domain" description="Histidine kinase/HSP90-like ATPase" evidence="2">
    <location>
        <begin position="28"/>
        <end position="134"/>
    </location>
</feature>
<dbReference type="SUPFAM" id="SSF55874">
    <property type="entry name" value="ATPase domain of HSP90 chaperone/DNA topoisomerase II/histidine kinase"/>
    <property type="match status" value="1"/>
</dbReference>
<dbReference type="InterPro" id="IPR050267">
    <property type="entry name" value="Anti-sigma-factor_SerPK"/>
</dbReference>
<keyword evidence="1" id="KW-0418">Kinase</keyword>
<organism evidence="3 4">
    <name type="scientific">Streptomyces formicae</name>
    <dbReference type="NCBI Taxonomy" id="1616117"/>
    <lineage>
        <taxon>Bacteria</taxon>
        <taxon>Bacillati</taxon>
        <taxon>Actinomycetota</taxon>
        <taxon>Actinomycetes</taxon>
        <taxon>Kitasatosporales</taxon>
        <taxon>Streptomycetaceae</taxon>
        <taxon>Streptomyces</taxon>
    </lineage>
</organism>
<dbReference type="Proteomes" id="UP000221011">
    <property type="component" value="Chromosome"/>
</dbReference>
<keyword evidence="1" id="KW-0723">Serine/threonine-protein kinase</keyword>
<dbReference type="GO" id="GO:0004674">
    <property type="term" value="F:protein serine/threonine kinase activity"/>
    <property type="evidence" value="ECO:0007669"/>
    <property type="project" value="UniProtKB-KW"/>
</dbReference>
<dbReference type="EMBL" id="CP022685">
    <property type="protein sequence ID" value="ATL30093.1"/>
    <property type="molecule type" value="Genomic_DNA"/>
</dbReference>
<proteinExistence type="predicted"/>
<dbReference type="InterPro" id="IPR003594">
    <property type="entry name" value="HATPase_dom"/>
</dbReference>
<dbReference type="PANTHER" id="PTHR35526">
    <property type="entry name" value="ANTI-SIGMA-F FACTOR RSBW-RELATED"/>
    <property type="match status" value="1"/>
</dbReference>
<keyword evidence="1" id="KW-0808">Transferase</keyword>
<keyword evidence="4" id="KW-1185">Reference proteome</keyword>
<dbReference type="Gene3D" id="3.30.565.10">
    <property type="entry name" value="Histidine kinase-like ATPase, C-terminal domain"/>
    <property type="match status" value="1"/>
</dbReference>
<gene>
    <name evidence="3" type="ORF">KY5_5075</name>
</gene>
<evidence type="ECO:0000313" key="4">
    <source>
        <dbReference type="Proteomes" id="UP000221011"/>
    </source>
</evidence>
<dbReference type="AlphaFoldDB" id="A0A291QF58"/>
<dbReference type="PANTHER" id="PTHR35526:SF3">
    <property type="entry name" value="ANTI-SIGMA-F FACTOR RSBW"/>
    <property type="match status" value="1"/>
</dbReference>
<name>A0A291QF58_9ACTN</name>
<dbReference type="Pfam" id="PF13581">
    <property type="entry name" value="HATPase_c_2"/>
    <property type="match status" value="1"/>
</dbReference>
<evidence type="ECO:0000259" key="2">
    <source>
        <dbReference type="Pfam" id="PF13581"/>
    </source>
</evidence>
<sequence>MVTVSPPRPTPAPLAEPAPWAYALQLPHDARAPRVARSTLRVVLAAHGLTALADAAELLTSELVSNAYLHAEGDATLRLRALDGGRRLRVSVWDSNPHIPPPFDRRPGSAGLCSVPVEADGGRGLFLVCHYADAWGGYSLGDDLFGRGGKLLWCELGRHAARQAAAA</sequence>
<reference evidence="3 4" key="1">
    <citation type="submission" date="2017-08" db="EMBL/GenBank/DDBJ databases">
        <title>Complete Genome Sequence of Streptomyces formicae KY5, the formicamycin producer.</title>
        <authorList>
            <person name="Holmes N.A."/>
            <person name="Devine R."/>
            <person name="Qin Z."/>
            <person name="Seipke R.F."/>
            <person name="Wilkinson B."/>
            <person name="Hutchings M.I."/>
        </authorList>
    </citation>
    <scope>NUCLEOTIDE SEQUENCE [LARGE SCALE GENOMIC DNA]</scope>
    <source>
        <strain evidence="3 4">KY5</strain>
    </source>
</reference>
<protein>
    <submittedName>
        <fullName evidence="3">Serine phosphatase RsbU, regulator of sigma subunit</fullName>
    </submittedName>
</protein>